<dbReference type="Proteomes" id="UP000215914">
    <property type="component" value="Unassembled WGS sequence"/>
</dbReference>
<organism evidence="1 2">
    <name type="scientific">Helianthus annuus</name>
    <name type="common">Common sunflower</name>
    <dbReference type="NCBI Taxonomy" id="4232"/>
    <lineage>
        <taxon>Eukaryota</taxon>
        <taxon>Viridiplantae</taxon>
        <taxon>Streptophyta</taxon>
        <taxon>Embryophyta</taxon>
        <taxon>Tracheophyta</taxon>
        <taxon>Spermatophyta</taxon>
        <taxon>Magnoliopsida</taxon>
        <taxon>eudicotyledons</taxon>
        <taxon>Gunneridae</taxon>
        <taxon>Pentapetalae</taxon>
        <taxon>asterids</taxon>
        <taxon>campanulids</taxon>
        <taxon>Asterales</taxon>
        <taxon>Asteraceae</taxon>
        <taxon>Asteroideae</taxon>
        <taxon>Heliantheae alliance</taxon>
        <taxon>Heliantheae</taxon>
        <taxon>Helianthus</taxon>
    </lineage>
</organism>
<dbReference type="GO" id="GO:0020037">
    <property type="term" value="F:heme binding"/>
    <property type="evidence" value="ECO:0007669"/>
    <property type="project" value="InterPro"/>
</dbReference>
<dbReference type="AlphaFoldDB" id="A0A9K3DVX1"/>
<dbReference type="GO" id="GO:0005506">
    <property type="term" value="F:iron ion binding"/>
    <property type="evidence" value="ECO:0007669"/>
    <property type="project" value="InterPro"/>
</dbReference>
<dbReference type="Gramene" id="mRNA:HanXRQr2_Chr16g0765721">
    <property type="protein sequence ID" value="CDS:HanXRQr2_Chr16g0765721.1"/>
    <property type="gene ID" value="HanXRQr2_Chr16g0765721"/>
</dbReference>
<keyword evidence="1" id="KW-0560">Oxidoreductase</keyword>
<protein>
    <submittedName>
        <fullName evidence="1">Geraniol 8-hydroxylase</fullName>
        <ecNumber evidence="1">1.14.14.83</ecNumber>
    </submittedName>
</protein>
<reference evidence="1" key="2">
    <citation type="submission" date="2020-06" db="EMBL/GenBank/DDBJ databases">
        <title>Helianthus annuus Genome sequencing and assembly Release 2.</title>
        <authorList>
            <person name="Gouzy J."/>
            <person name="Langlade N."/>
            <person name="Munos S."/>
        </authorList>
    </citation>
    <scope>NUCLEOTIDE SEQUENCE</scope>
    <source>
        <tissue evidence="1">Leaves</tissue>
    </source>
</reference>
<dbReference type="GO" id="GO:0102811">
    <property type="term" value="F:geraniol 10-hydroxylase activity"/>
    <property type="evidence" value="ECO:0007669"/>
    <property type="project" value="UniProtKB-EC"/>
</dbReference>
<dbReference type="EC" id="1.14.14.83" evidence="1"/>
<evidence type="ECO:0000313" key="2">
    <source>
        <dbReference type="Proteomes" id="UP000215914"/>
    </source>
</evidence>
<gene>
    <name evidence="1" type="ORF">HanXRQr2_Chr16g0765721</name>
</gene>
<name>A0A9K3DVX1_HELAN</name>
<dbReference type="PANTHER" id="PTHR24299:SF59">
    <property type="entry name" value="CYTOCHROME P450 SUPERFAMILY PROTEIN"/>
    <property type="match status" value="1"/>
</dbReference>
<sequence>MSLKLGTTTMIILSSSEIAQEFFSKHDISFSSRSVPSVARVLGSHNNSMVWMPVGDQ</sequence>
<keyword evidence="2" id="KW-1185">Reference proteome</keyword>
<dbReference type="PANTHER" id="PTHR24299">
    <property type="entry name" value="CYTOCHROME P450 FAMILY 1"/>
    <property type="match status" value="1"/>
</dbReference>
<dbReference type="EMBL" id="MNCJ02000331">
    <property type="protein sequence ID" value="KAF5761492.1"/>
    <property type="molecule type" value="Genomic_DNA"/>
</dbReference>
<proteinExistence type="predicted"/>
<evidence type="ECO:0000313" key="1">
    <source>
        <dbReference type="EMBL" id="KAF5761492.1"/>
    </source>
</evidence>
<dbReference type="Gene3D" id="1.10.630.10">
    <property type="entry name" value="Cytochrome P450"/>
    <property type="match status" value="1"/>
</dbReference>
<accession>A0A9K3DVX1</accession>
<comment type="caution">
    <text evidence="1">The sequence shown here is derived from an EMBL/GenBank/DDBJ whole genome shotgun (WGS) entry which is preliminary data.</text>
</comment>
<dbReference type="InterPro" id="IPR036396">
    <property type="entry name" value="Cyt_P450_sf"/>
</dbReference>
<reference evidence="1" key="1">
    <citation type="journal article" date="2017" name="Nature">
        <title>The sunflower genome provides insights into oil metabolism, flowering and Asterid evolution.</title>
        <authorList>
            <person name="Badouin H."/>
            <person name="Gouzy J."/>
            <person name="Grassa C.J."/>
            <person name="Murat F."/>
            <person name="Staton S.E."/>
            <person name="Cottret L."/>
            <person name="Lelandais-Briere C."/>
            <person name="Owens G.L."/>
            <person name="Carrere S."/>
            <person name="Mayjonade B."/>
            <person name="Legrand L."/>
            <person name="Gill N."/>
            <person name="Kane N.C."/>
            <person name="Bowers J.E."/>
            <person name="Hubner S."/>
            <person name="Bellec A."/>
            <person name="Berard A."/>
            <person name="Berges H."/>
            <person name="Blanchet N."/>
            <person name="Boniface M.C."/>
            <person name="Brunel D."/>
            <person name="Catrice O."/>
            <person name="Chaidir N."/>
            <person name="Claudel C."/>
            <person name="Donnadieu C."/>
            <person name="Faraut T."/>
            <person name="Fievet G."/>
            <person name="Helmstetter N."/>
            <person name="King M."/>
            <person name="Knapp S.J."/>
            <person name="Lai Z."/>
            <person name="Le Paslier M.C."/>
            <person name="Lippi Y."/>
            <person name="Lorenzon L."/>
            <person name="Mandel J.R."/>
            <person name="Marage G."/>
            <person name="Marchand G."/>
            <person name="Marquand E."/>
            <person name="Bret-Mestries E."/>
            <person name="Morien E."/>
            <person name="Nambeesan S."/>
            <person name="Nguyen T."/>
            <person name="Pegot-Espagnet P."/>
            <person name="Pouilly N."/>
            <person name="Raftis F."/>
            <person name="Sallet E."/>
            <person name="Schiex T."/>
            <person name="Thomas J."/>
            <person name="Vandecasteele C."/>
            <person name="Vares D."/>
            <person name="Vear F."/>
            <person name="Vautrin S."/>
            <person name="Crespi M."/>
            <person name="Mangin B."/>
            <person name="Burke J.M."/>
            <person name="Salse J."/>
            <person name="Munos S."/>
            <person name="Vincourt P."/>
            <person name="Rieseberg L.H."/>
            <person name="Langlade N.B."/>
        </authorList>
    </citation>
    <scope>NUCLEOTIDE SEQUENCE</scope>
    <source>
        <tissue evidence="1">Leaves</tissue>
    </source>
</reference>
<dbReference type="SUPFAM" id="SSF48264">
    <property type="entry name" value="Cytochrome P450"/>
    <property type="match status" value="1"/>
</dbReference>